<accession>A0ABR3NMN5</accession>
<name>A0ABR3NMN5_9TELE</name>
<reference evidence="2 3" key="1">
    <citation type="submission" date="2023-09" db="EMBL/GenBank/DDBJ databases">
        <authorList>
            <person name="Wang M."/>
        </authorList>
    </citation>
    <scope>NUCLEOTIDE SEQUENCE [LARGE SCALE GENOMIC DNA]</scope>
    <source>
        <strain evidence="2">GT-2023</strain>
        <tissue evidence="2">Liver</tissue>
    </source>
</reference>
<dbReference type="EMBL" id="JAYMGO010000003">
    <property type="protein sequence ID" value="KAL1278167.1"/>
    <property type="molecule type" value="Genomic_DNA"/>
</dbReference>
<organism evidence="2 3">
    <name type="scientific">Cirrhinus molitorella</name>
    <name type="common">mud carp</name>
    <dbReference type="NCBI Taxonomy" id="172907"/>
    <lineage>
        <taxon>Eukaryota</taxon>
        <taxon>Metazoa</taxon>
        <taxon>Chordata</taxon>
        <taxon>Craniata</taxon>
        <taxon>Vertebrata</taxon>
        <taxon>Euteleostomi</taxon>
        <taxon>Actinopterygii</taxon>
        <taxon>Neopterygii</taxon>
        <taxon>Teleostei</taxon>
        <taxon>Ostariophysi</taxon>
        <taxon>Cypriniformes</taxon>
        <taxon>Cyprinidae</taxon>
        <taxon>Labeoninae</taxon>
        <taxon>Labeonini</taxon>
        <taxon>Cirrhinus</taxon>
    </lineage>
</organism>
<feature type="compositionally biased region" description="Polar residues" evidence="1">
    <location>
        <begin position="59"/>
        <end position="68"/>
    </location>
</feature>
<evidence type="ECO:0000256" key="1">
    <source>
        <dbReference type="SAM" id="MobiDB-lite"/>
    </source>
</evidence>
<feature type="region of interest" description="Disordered" evidence="1">
    <location>
        <begin position="55"/>
        <end position="89"/>
    </location>
</feature>
<keyword evidence="3" id="KW-1185">Reference proteome</keyword>
<evidence type="ECO:0000313" key="2">
    <source>
        <dbReference type="EMBL" id="KAL1278167.1"/>
    </source>
</evidence>
<evidence type="ECO:0000313" key="3">
    <source>
        <dbReference type="Proteomes" id="UP001558613"/>
    </source>
</evidence>
<sequence length="155" mass="17963">MDRLCVWGTEFWEDFQQMKKGVVKWRTVWGRKKKSKERRKGAERFSVAELLNCPFSKAPQPQNLSRGNPQGHRRIRDGEREKTRDERSASLNRLEENIVTLISPSLILTPNVGAINWEDVEHILPAGIAGLGKRVGFSIQTVVCPDSTWWKWMQF</sequence>
<gene>
    <name evidence="2" type="ORF">QQF64_024840</name>
</gene>
<protein>
    <submittedName>
        <fullName evidence="2">Uncharacterized protein</fullName>
    </submittedName>
</protein>
<comment type="caution">
    <text evidence="2">The sequence shown here is derived from an EMBL/GenBank/DDBJ whole genome shotgun (WGS) entry which is preliminary data.</text>
</comment>
<feature type="compositionally biased region" description="Basic and acidic residues" evidence="1">
    <location>
        <begin position="76"/>
        <end position="89"/>
    </location>
</feature>
<proteinExistence type="predicted"/>
<dbReference type="Proteomes" id="UP001558613">
    <property type="component" value="Unassembled WGS sequence"/>
</dbReference>